<proteinExistence type="predicted"/>
<dbReference type="AlphaFoldDB" id="A0A7W8FIB7"/>
<protein>
    <recommendedName>
        <fullName evidence="2">YagK/YfjJ C-terminal domain-containing protein</fullName>
    </recommendedName>
</protein>
<evidence type="ECO:0000313" key="4">
    <source>
        <dbReference type="Proteomes" id="UP000539075"/>
    </source>
</evidence>
<dbReference type="EMBL" id="JACHGO010000010">
    <property type="protein sequence ID" value="MBB5144692.1"/>
    <property type="molecule type" value="Genomic_DNA"/>
</dbReference>
<evidence type="ECO:0000313" key="3">
    <source>
        <dbReference type="EMBL" id="MBB5144692.1"/>
    </source>
</evidence>
<reference evidence="3 4" key="1">
    <citation type="submission" date="2020-08" db="EMBL/GenBank/DDBJ databases">
        <title>Genomic Encyclopedia of Type Strains, Phase IV (KMG-IV): sequencing the most valuable type-strain genomes for metagenomic binning, comparative biology and taxonomic classification.</title>
        <authorList>
            <person name="Goeker M."/>
        </authorList>
    </citation>
    <scope>NUCLEOTIDE SEQUENCE [LARGE SCALE GENOMIC DNA]</scope>
    <source>
        <strain evidence="3 4">DSM 11275</strain>
    </source>
</reference>
<gene>
    <name evidence="3" type="ORF">HNQ38_002810</name>
</gene>
<feature type="region of interest" description="Disordered" evidence="1">
    <location>
        <begin position="184"/>
        <end position="209"/>
    </location>
</feature>
<dbReference type="InterPro" id="IPR057271">
    <property type="entry name" value="YagK_YfjJ_C"/>
</dbReference>
<name>A0A7W8FIB7_9BACT</name>
<keyword evidence="4" id="KW-1185">Reference proteome</keyword>
<organism evidence="3 4">
    <name type="scientific">Desulfovibrio intestinalis</name>
    <dbReference type="NCBI Taxonomy" id="58621"/>
    <lineage>
        <taxon>Bacteria</taxon>
        <taxon>Pseudomonadati</taxon>
        <taxon>Thermodesulfobacteriota</taxon>
        <taxon>Desulfovibrionia</taxon>
        <taxon>Desulfovibrionales</taxon>
        <taxon>Desulfovibrionaceae</taxon>
        <taxon>Desulfovibrio</taxon>
    </lineage>
</organism>
<feature type="compositionally biased region" description="Low complexity" evidence="1">
    <location>
        <begin position="195"/>
        <end position="209"/>
    </location>
</feature>
<comment type="caution">
    <text evidence="3">The sequence shown here is derived from an EMBL/GenBank/DDBJ whole genome shotgun (WGS) entry which is preliminary data.</text>
</comment>
<dbReference type="Pfam" id="PF11726">
    <property type="entry name" value="YagK_YfjJ_C"/>
    <property type="match status" value="1"/>
</dbReference>
<feature type="domain" description="YagK/YfjJ C-terminal" evidence="2">
    <location>
        <begin position="44"/>
        <end position="192"/>
    </location>
</feature>
<evidence type="ECO:0000259" key="2">
    <source>
        <dbReference type="Pfam" id="PF11726"/>
    </source>
</evidence>
<dbReference type="Proteomes" id="UP000539075">
    <property type="component" value="Unassembled WGS sequence"/>
</dbReference>
<accession>A0A7W8FIB7</accession>
<sequence>MLVNTITSNEYRGYAINTGTNNNLPCNTKTLDQIIDTTEYMTSNHSKTLAIRIDIHSEQDSDKTLNRRDVTRILENTKRNINTKFKDSKNQPDIKTIVTTEQTSPEANPHYHVMYLVNGNAIQNGYSIYEEVNKQVKNKLKTDTNGLVHFSESNGTQGIMIDRNSENFEQQKNNVVYAGSYLAKTRSKEHNPKGSRVSSSSRITKSNSK</sequence>
<dbReference type="RefSeq" id="WP_183722211.1">
    <property type="nucleotide sequence ID" value="NZ_JACHGO010000010.1"/>
</dbReference>
<evidence type="ECO:0000256" key="1">
    <source>
        <dbReference type="SAM" id="MobiDB-lite"/>
    </source>
</evidence>